<dbReference type="PANTHER" id="PTHR11952:SF2">
    <property type="entry name" value="LD24639P"/>
    <property type="match status" value="1"/>
</dbReference>
<comment type="catalytic activity">
    <reaction evidence="6">
        <text>N-acetyl-alpha-D-glucosamine 1-phosphate + UTP + H(+) = UDP-N-acetyl-alpha-D-glucosamine + diphosphate</text>
        <dbReference type="Rhea" id="RHEA:13509"/>
        <dbReference type="ChEBI" id="CHEBI:15378"/>
        <dbReference type="ChEBI" id="CHEBI:33019"/>
        <dbReference type="ChEBI" id="CHEBI:46398"/>
        <dbReference type="ChEBI" id="CHEBI:57705"/>
        <dbReference type="ChEBI" id="CHEBI:57776"/>
        <dbReference type="EC" id="2.7.7.23"/>
    </reaction>
</comment>
<dbReference type="SUPFAM" id="SSF53448">
    <property type="entry name" value="Nucleotide-diphospho-sugar transferases"/>
    <property type="match status" value="1"/>
</dbReference>
<reference evidence="7 8" key="1">
    <citation type="journal article" date="2015" name="PLoS Pathog.">
        <title>Leptomonas seymouri: Adaptations to the Dixenous Life Cycle Analyzed by Genome Sequencing, Transcriptome Profiling and Co-infection with Leishmania donovani.</title>
        <authorList>
            <person name="Kraeva N."/>
            <person name="Butenko A."/>
            <person name="Hlavacova J."/>
            <person name="Kostygov A."/>
            <person name="Myskova J."/>
            <person name="Grybchuk D."/>
            <person name="Lestinova T."/>
            <person name="Votypka J."/>
            <person name="Volf P."/>
            <person name="Opperdoes F."/>
            <person name="Flegontov P."/>
            <person name="Lukes J."/>
            <person name="Yurchenko V."/>
        </authorList>
    </citation>
    <scope>NUCLEOTIDE SEQUENCE [LARGE SCALE GENOMIC DNA]</scope>
    <source>
        <strain evidence="7 8">ATCC 30220</strain>
    </source>
</reference>
<dbReference type="EMBL" id="LJSK01000015">
    <property type="protein sequence ID" value="KPI89851.1"/>
    <property type="molecule type" value="Genomic_DNA"/>
</dbReference>
<proteinExistence type="inferred from homology"/>
<evidence type="ECO:0000256" key="3">
    <source>
        <dbReference type="ARBA" id="ARBA00012457"/>
    </source>
</evidence>
<gene>
    <name evidence="7" type="ORF">ABL78_1020</name>
</gene>
<name>A0A0N1PG62_LEPSE</name>
<evidence type="ECO:0000313" key="8">
    <source>
        <dbReference type="Proteomes" id="UP000038009"/>
    </source>
</evidence>
<dbReference type="PANTHER" id="PTHR11952">
    <property type="entry name" value="UDP- GLUCOSE PYROPHOSPHORYLASE"/>
    <property type="match status" value="1"/>
</dbReference>
<dbReference type="InterPro" id="IPR002618">
    <property type="entry name" value="UDPGP_fam"/>
</dbReference>
<dbReference type="GO" id="GO:0006048">
    <property type="term" value="P:UDP-N-acetylglucosamine biosynthetic process"/>
    <property type="evidence" value="ECO:0007669"/>
    <property type="project" value="TreeGrafter"/>
</dbReference>
<dbReference type="InterPro" id="IPR029044">
    <property type="entry name" value="Nucleotide-diphossugar_trans"/>
</dbReference>
<dbReference type="Gene3D" id="3.90.550.10">
    <property type="entry name" value="Spore Coat Polysaccharide Biosynthesis Protein SpsA, Chain A"/>
    <property type="match status" value="1"/>
</dbReference>
<evidence type="ECO:0000313" key="7">
    <source>
        <dbReference type="EMBL" id="KPI89851.1"/>
    </source>
</evidence>
<dbReference type="AlphaFoldDB" id="A0A0N1PG62"/>
<dbReference type="OrthoDB" id="532420at2759"/>
<comment type="caution">
    <text evidence="7">The sequence shown here is derived from an EMBL/GenBank/DDBJ whole genome shotgun (WGS) entry which is preliminary data.</text>
</comment>
<dbReference type="InterPro" id="IPR039741">
    <property type="entry name" value="UDP-sugar_pyrophosphorylase"/>
</dbReference>
<dbReference type="OMA" id="YFQVDNP"/>
<protein>
    <recommendedName>
        <fullName evidence="3">UDP-N-acetylglucosamine diphosphorylase</fullName>
        <ecNumber evidence="3">2.7.7.23</ecNumber>
    </recommendedName>
</protein>
<dbReference type="Proteomes" id="UP000038009">
    <property type="component" value="Unassembled WGS sequence"/>
</dbReference>
<evidence type="ECO:0000256" key="1">
    <source>
        <dbReference type="ARBA" id="ARBA00005208"/>
    </source>
</evidence>
<dbReference type="EC" id="2.7.7.23" evidence="3"/>
<evidence type="ECO:0000256" key="5">
    <source>
        <dbReference type="ARBA" id="ARBA00022695"/>
    </source>
</evidence>
<evidence type="ECO:0000256" key="6">
    <source>
        <dbReference type="ARBA" id="ARBA00048493"/>
    </source>
</evidence>
<accession>A0A0N1PG62</accession>
<dbReference type="GO" id="GO:0003977">
    <property type="term" value="F:UDP-N-acetylglucosamine diphosphorylase activity"/>
    <property type="evidence" value="ECO:0007669"/>
    <property type="project" value="UniProtKB-EC"/>
</dbReference>
<comment type="pathway">
    <text evidence="1">Nucleotide-sugar biosynthesis; UDP-N-acetyl-alpha-D-glucosamine biosynthesis; UDP-N-acetyl-alpha-D-glucosamine from N-acetyl-alpha-D-glucosamine 1-phosphate: step 1/1.</text>
</comment>
<dbReference type="VEuPathDB" id="TriTrypDB:Lsey_0015_0130"/>
<organism evidence="7 8">
    <name type="scientific">Leptomonas seymouri</name>
    <dbReference type="NCBI Taxonomy" id="5684"/>
    <lineage>
        <taxon>Eukaryota</taxon>
        <taxon>Discoba</taxon>
        <taxon>Euglenozoa</taxon>
        <taxon>Kinetoplastea</taxon>
        <taxon>Metakinetoplastina</taxon>
        <taxon>Trypanosomatida</taxon>
        <taxon>Trypanosomatidae</taxon>
        <taxon>Leishmaniinae</taxon>
        <taxon>Leptomonas</taxon>
    </lineage>
</organism>
<keyword evidence="4" id="KW-0808">Transferase</keyword>
<sequence length="564" mass="60411">MATKATLLAALDGSGQEHILADYDDLTVAEQSELAAQVISFSNAQWKHMNSMLRDSLEHLNASNRSAGTAVAAAGAPLITPPPAATIFNLPKLLAANSAELESIHAAGMHVIARGEGAVLLMAGGSGTRLGVTIPKGLFHCDLLASGRSLFEYHCSRVRKMEQMAAAFEKRSQQGAQPTSTACRGLLPVLVMTSDQNDAATQAFFREHGYFGLLPDQVIFFRQTSLPCYSEKTGKVLMEARGKMCVAPGGNGGLYESLERTPAAPSAAAASRAHSTSELSVLAQLEARGVRYVQIFSVDNILAKLGDPYFFGIAAKRQAEVVVKTVPKVSAEERVGVFALKDGEWGVVEYTEIGAERAMQRDDVSGELAYNCGNIASHCCSVEFLKLAAKDMKTSTFYHAARKNIATVGGIASAIKMEAFIFDEFKLAKLVPTRPKDADLPDAFQIMQVDRCAEFAPIKNAEGAATDTATTAAQLVLNLHSKWVAEAIVASPEQLEAGEEAYAVHDRATALQRLRDGLCKWEISPLVSYEGEGLAALAPQLIRRSLTGEGVLSLEETTQSRANM</sequence>
<evidence type="ECO:0000256" key="4">
    <source>
        <dbReference type="ARBA" id="ARBA00022679"/>
    </source>
</evidence>
<dbReference type="CDD" id="cd04193">
    <property type="entry name" value="UDPGlcNAc_PPase"/>
    <property type="match status" value="1"/>
</dbReference>
<evidence type="ECO:0000256" key="2">
    <source>
        <dbReference type="ARBA" id="ARBA00010401"/>
    </source>
</evidence>
<comment type="similarity">
    <text evidence="2">Belongs to the UDPGP type 1 family.</text>
</comment>
<keyword evidence="8" id="KW-1185">Reference proteome</keyword>
<keyword evidence="5" id="KW-0548">Nucleotidyltransferase</keyword>
<dbReference type="Pfam" id="PF01704">
    <property type="entry name" value="UDPGP"/>
    <property type="match status" value="1"/>
</dbReference>